<dbReference type="CDD" id="cd00093">
    <property type="entry name" value="HTH_XRE"/>
    <property type="match status" value="1"/>
</dbReference>
<dbReference type="Pfam" id="PF13560">
    <property type="entry name" value="HTH_31"/>
    <property type="match status" value="1"/>
</dbReference>
<accession>A0A2S9J9M4</accession>
<dbReference type="OrthoDB" id="8117121at2"/>
<evidence type="ECO:0000313" key="3">
    <source>
        <dbReference type="Proteomes" id="UP000238563"/>
    </source>
</evidence>
<sequence length="107" mass="11826">MPKYSAPLEESVELGIFQLRLAASLATLRKRERFKLHELASRVGVSNTYMTRIMRGRANVSLGLLYALCRELDVPVTELIGTWADMTVDNPHSAATDGHSVAEGKKP</sequence>
<dbReference type="InterPro" id="IPR001387">
    <property type="entry name" value="Cro/C1-type_HTH"/>
</dbReference>
<proteinExistence type="predicted"/>
<evidence type="ECO:0000313" key="2">
    <source>
        <dbReference type="EMBL" id="PRD49495.1"/>
    </source>
</evidence>
<dbReference type="InterPro" id="IPR010982">
    <property type="entry name" value="Lambda_DNA-bd_dom_sf"/>
</dbReference>
<evidence type="ECO:0000259" key="1">
    <source>
        <dbReference type="PROSITE" id="PS50943"/>
    </source>
</evidence>
<dbReference type="RefSeq" id="WP_105738244.1">
    <property type="nucleotide sequence ID" value="NZ_PVBT01000012.1"/>
</dbReference>
<dbReference type="GO" id="GO:0003677">
    <property type="term" value="F:DNA binding"/>
    <property type="evidence" value="ECO:0007669"/>
    <property type="project" value="InterPro"/>
</dbReference>
<protein>
    <recommendedName>
        <fullName evidence="1">HTH cro/C1-type domain-containing protein</fullName>
    </recommendedName>
</protein>
<dbReference type="Gene3D" id="1.10.260.40">
    <property type="entry name" value="lambda repressor-like DNA-binding domains"/>
    <property type="match status" value="1"/>
</dbReference>
<gene>
    <name evidence="2" type="ORF">C5750_25785</name>
</gene>
<keyword evidence="3" id="KW-1185">Reference proteome</keyword>
<reference evidence="2 3" key="1">
    <citation type="submission" date="2018-02" db="EMBL/GenBank/DDBJ databases">
        <title>The draft genome of Phyllobacterium myrsinacearum DSM5892.</title>
        <authorList>
            <person name="Li L."/>
            <person name="Liu L."/>
            <person name="Zhang X."/>
            <person name="Wang T."/>
        </authorList>
    </citation>
    <scope>NUCLEOTIDE SEQUENCE [LARGE SCALE GENOMIC DNA]</scope>
    <source>
        <strain evidence="2 3">DSM 5892</strain>
    </source>
</reference>
<feature type="domain" description="HTH cro/C1-type" evidence="1">
    <location>
        <begin position="25"/>
        <end position="79"/>
    </location>
</feature>
<dbReference type="Proteomes" id="UP000238563">
    <property type="component" value="Unassembled WGS sequence"/>
</dbReference>
<dbReference type="SMART" id="SM00530">
    <property type="entry name" value="HTH_XRE"/>
    <property type="match status" value="1"/>
</dbReference>
<organism evidence="2 3">
    <name type="scientific">Phyllobacterium myrsinacearum</name>
    <dbReference type="NCBI Taxonomy" id="28101"/>
    <lineage>
        <taxon>Bacteria</taxon>
        <taxon>Pseudomonadati</taxon>
        <taxon>Pseudomonadota</taxon>
        <taxon>Alphaproteobacteria</taxon>
        <taxon>Hyphomicrobiales</taxon>
        <taxon>Phyllobacteriaceae</taxon>
        <taxon>Phyllobacterium</taxon>
    </lineage>
</organism>
<dbReference type="SUPFAM" id="SSF47413">
    <property type="entry name" value="lambda repressor-like DNA-binding domains"/>
    <property type="match status" value="1"/>
</dbReference>
<dbReference type="EMBL" id="PVBT01000012">
    <property type="protein sequence ID" value="PRD49495.1"/>
    <property type="molecule type" value="Genomic_DNA"/>
</dbReference>
<name>A0A2S9J9M4_9HYPH</name>
<dbReference type="PROSITE" id="PS50943">
    <property type="entry name" value="HTH_CROC1"/>
    <property type="match status" value="1"/>
</dbReference>
<comment type="caution">
    <text evidence="2">The sequence shown here is derived from an EMBL/GenBank/DDBJ whole genome shotgun (WGS) entry which is preliminary data.</text>
</comment>
<dbReference type="AlphaFoldDB" id="A0A2S9J9M4"/>